<dbReference type="Proteomes" id="UP000054279">
    <property type="component" value="Unassembled WGS sequence"/>
</dbReference>
<organism evidence="1 2">
    <name type="scientific">Sphaerobolus stellatus (strain SS14)</name>
    <dbReference type="NCBI Taxonomy" id="990650"/>
    <lineage>
        <taxon>Eukaryota</taxon>
        <taxon>Fungi</taxon>
        <taxon>Dikarya</taxon>
        <taxon>Basidiomycota</taxon>
        <taxon>Agaricomycotina</taxon>
        <taxon>Agaricomycetes</taxon>
        <taxon>Phallomycetidae</taxon>
        <taxon>Geastrales</taxon>
        <taxon>Sphaerobolaceae</taxon>
        <taxon>Sphaerobolus</taxon>
    </lineage>
</organism>
<accession>A0A0C9VBC9</accession>
<dbReference type="HOGENOM" id="CLU_193398_0_0_1"/>
<evidence type="ECO:0000313" key="2">
    <source>
        <dbReference type="Proteomes" id="UP000054279"/>
    </source>
</evidence>
<keyword evidence="2" id="KW-1185">Reference proteome</keyword>
<evidence type="ECO:0000313" key="1">
    <source>
        <dbReference type="EMBL" id="KIJ34795.1"/>
    </source>
</evidence>
<name>A0A0C9VBC9_SPHS4</name>
<sequence length="60" mass="6816">MSSIYTQNTPSMMRSRKMLFIIVWKVTGVMPKNMTNGSKSPLLVRKAAFHLSPCCIRTLL</sequence>
<reference evidence="1 2" key="1">
    <citation type="submission" date="2014-06" db="EMBL/GenBank/DDBJ databases">
        <title>Evolutionary Origins and Diversification of the Mycorrhizal Mutualists.</title>
        <authorList>
            <consortium name="DOE Joint Genome Institute"/>
            <consortium name="Mycorrhizal Genomics Consortium"/>
            <person name="Kohler A."/>
            <person name="Kuo A."/>
            <person name="Nagy L.G."/>
            <person name="Floudas D."/>
            <person name="Copeland A."/>
            <person name="Barry K.W."/>
            <person name="Cichocki N."/>
            <person name="Veneault-Fourrey C."/>
            <person name="LaButti K."/>
            <person name="Lindquist E.A."/>
            <person name="Lipzen A."/>
            <person name="Lundell T."/>
            <person name="Morin E."/>
            <person name="Murat C."/>
            <person name="Riley R."/>
            <person name="Ohm R."/>
            <person name="Sun H."/>
            <person name="Tunlid A."/>
            <person name="Henrissat B."/>
            <person name="Grigoriev I.V."/>
            <person name="Hibbett D.S."/>
            <person name="Martin F."/>
        </authorList>
    </citation>
    <scope>NUCLEOTIDE SEQUENCE [LARGE SCALE GENOMIC DNA]</scope>
    <source>
        <strain evidence="1 2">SS14</strain>
    </source>
</reference>
<dbReference type="AlphaFoldDB" id="A0A0C9VBC9"/>
<gene>
    <name evidence="1" type="ORF">M422DRAFT_181568</name>
</gene>
<dbReference type="EMBL" id="KN837195">
    <property type="protein sequence ID" value="KIJ34795.1"/>
    <property type="molecule type" value="Genomic_DNA"/>
</dbReference>
<protein>
    <submittedName>
        <fullName evidence="1">Uncharacterized protein</fullName>
    </submittedName>
</protein>
<proteinExistence type="predicted"/>